<dbReference type="SUPFAM" id="SSF54236">
    <property type="entry name" value="Ubiquitin-like"/>
    <property type="match status" value="1"/>
</dbReference>
<keyword evidence="1" id="KW-1017">Isopeptide bond</keyword>
<dbReference type="InterPro" id="IPR050158">
    <property type="entry name" value="Ubiquitin_ubiquitin-like"/>
</dbReference>
<dbReference type="PROSITE" id="PS50053">
    <property type="entry name" value="UBIQUITIN_2"/>
    <property type="match status" value="1"/>
</dbReference>
<dbReference type="PANTHER" id="PTHR10666">
    <property type="entry name" value="UBIQUITIN"/>
    <property type="match status" value="1"/>
</dbReference>
<evidence type="ECO:0000259" key="2">
    <source>
        <dbReference type="PROSITE" id="PS50053"/>
    </source>
</evidence>
<dbReference type="Proteomes" id="UP000631114">
    <property type="component" value="Unassembled WGS sequence"/>
</dbReference>
<dbReference type="GO" id="GO:0003729">
    <property type="term" value="F:mRNA binding"/>
    <property type="evidence" value="ECO:0007669"/>
    <property type="project" value="UniProtKB-ARBA"/>
</dbReference>
<keyword evidence="5" id="KW-1185">Reference proteome</keyword>
<evidence type="ECO:0000313" key="5">
    <source>
        <dbReference type="Proteomes" id="UP000631114"/>
    </source>
</evidence>
<protein>
    <recommendedName>
        <fullName evidence="6">Ubiquitin-like domain-containing protein</fullName>
    </recommendedName>
</protein>
<dbReference type="InterPro" id="IPR000626">
    <property type="entry name" value="Ubiquitin-like_dom"/>
</dbReference>
<dbReference type="Pfam" id="PF00240">
    <property type="entry name" value="ubiquitin"/>
    <property type="match status" value="1"/>
</dbReference>
<feature type="domain" description="F-box" evidence="3">
    <location>
        <begin position="2"/>
        <end position="54"/>
    </location>
</feature>
<evidence type="ECO:0000259" key="3">
    <source>
        <dbReference type="PROSITE" id="PS50181"/>
    </source>
</evidence>
<gene>
    <name evidence="4" type="ORF">IFM89_024316</name>
</gene>
<dbReference type="PRINTS" id="PR00348">
    <property type="entry name" value="UBIQUITIN"/>
</dbReference>
<dbReference type="AlphaFoldDB" id="A0A835LIE5"/>
<dbReference type="InterPro" id="IPR019956">
    <property type="entry name" value="Ubiquitin_dom"/>
</dbReference>
<comment type="caution">
    <text evidence="4">The sequence shown here is derived from an EMBL/GenBank/DDBJ whole genome shotgun (WGS) entry which is preliminary data.</text>
</comment>
<name>A0A835LIE5_9MAGN</name>
<sequence>MEDLLSQLPRHLTDSIIERLDLNDLIRFSCVSPTRRSFAASLLPPKLNLPWLIVPYNKCTPHNFFNETLGFFSFQDHKVYKIETPELRSRRICGSCKGGDKEGVPRDQQRLIFAGKQLEDGRTLAGYIIFKDSTLHLVLRLKTSTSTCSSDEVRISATEEEFRRAIIEKDQLSRFPTLDSEELPGICIPGPRRSVHVYEPYQRRTAARMYWDMIRETGSAKEIKLSSSEGGIIPRDLIDPTWIDKLFCSNPSG</sequence>
<organism evidence="4 5">
    <name type="scientific">Coptis chinensis</name>
    <dbReference type="NCBI Taxonomy" id="261450"/>
    <lineage>
        <taxon>Eukaryota</taxon>
        <taxon>Viridiplantae</taxon>
        <taxon>Streptophyta</taxon>
        <taxon>Embryophyta</taxon>
        <taxon>Tracheophyta</taxon>
        <taxon>Spermatophyta</taxon>
        <taxon>Magnoliopsida</taxon>
        <taxon>Ranunculales</taxon>
        <taxon>Ranunculaceae</taxon>
        <taxon>Coptidoideae</taxon>
        <taxon>Coptis</taxon>
    </lineage>
</organism>
<feature type="domain" description="Ubiquitin-like" evidence="2">
    <location>
        <begin position="100"/>
        <end position="144"/>
    </location>
</feature>
<dbReference type="EMBL" id="JADFTS010000008">
    <property type="protein sequence ID" value="KAF9593632.1"/>
    <property type="molecule type" value="Genomic_DNA"/>
</dbReference>
<proteinExistence type="predicted"/>
<dbReference type="InterPro" id="IPR001810">
    <property type="entry name" value="F-box_dom"/>
</dbReference>
<evidence type="ECO:0008006" key="6">
    <source>
        <dbReference type="Google" id="ProtNLM"/>
    </source>
</evidence>
<dbReference type="SMART" id="SM00213">
    <property type="entry name" value="UBQ"/>
    <property type="match status" value="1"/>
</dbReference>
<dbReference type="Gene3D" id="3.10.20.90">
    <property type="entry name" value="Phosphatidylinositol 3-kinase Catalytic Subunit, Chain A, domain 1"/>
    <property type="match status" value="1"/>
</dbReference>
<dbReference type="PROSITE" id="PS50181">
    <property type="entry name" value="FBOX"/>
    <property type="match status" value="1"/>
</dbReference>
<evidence type="ECO:0000313" key="4">
    <source>
        <dbReference type="EMBL" id="KAF9593632.1"/>
    </source>
</evidence>
<dbReference type="Pfam" id="PF00646">
    <property type="entry name" value="F-box"/>
    <property type="match status" value="1"/>
</dbReference>
<reference evidence="4 5" key="1">
    <citation type="submission" date="2020-10" db="EMBL/GenBank/DDBJ databases">
        <title>The Coptis chinensis genome and diversification of protoberbering-type alkaloids.</title>
        <authorList>
            <person name="Wang B."/>
            <person name="Shu S."/>
            <person name="Song C."/>
            <person name="Liu Y."/>
        </authorList>
    </citation>
    <scope>NUCLEOTIDE SEQUENCE [LARGE SCALE GENOMIC DNA]</scope>
    <source>
        <strain evidence="4">HL-2020</strain>
        <tissue evidence="4">Leaf</tissue>
    </source>
</reference>
<accession>A0A835LIE5</accession>
<dbReference type="InterPro" id="IPR029071">
    <property type="entry name" value="Ubiquitin-like_domsf"/>
</dbReference>
<evidence type="ECO:0000256" key="1">
    <source>
        <dbReference type="ARBA" id="ARBA00022499"/>
    </source>
</evidence>